<organism evidence="1 2">
    <name type="scientific">Bacillus cytotoxicus</name>
    <dbReference type="NCBI Taxonomy" id="580165"/>
    <lineage>
        <taxon>Bacteria</taxon>
        <taxon>Bacillati</taxon>
        <taxon>Bacillota</taxon>
        <taxon>Bacilli</taxon>
        <taxon>Bacillales</taxon>
        <taxon>Bacillaceae</taxon>
        <taxon>Bacillus</taxon>
        <taxon>Bacillus cereus group</taxon>
    </lineage>
</organism>
<keyword evidence="1" id="KW-0067">ATP-binding</keyword>
<keyword evidence="2" id="KW-1185">Reference proteome</keyword>
<protein>
    <submittedName>
        <fullName evidence="1">ATP-binding protein</fullName>
    </submittedName>
</protein>
<comment type="caution">
    <text evidence="1">The sequence shown here is derived from an EMBL/GenBank/DDBJ whole genome shotgun (WGS) entry which is preliminary data.</text>
</comment>
<proteinExistence type="predicted"/>
<reference evidence="1" key="1">
    <citation type="submission" date="2022-05" db="EMBL/GenBank/DDBJ databases">
        <title>Comparative Genomics of Spacecraft Associated Microbes.</title>
        <authorList>
            <person name="Tran M.T."/>
            <person name="Wright A."/>
            <person name="Seuylemezian A."/>
            <person name="Eisen J."/>
            <person name="Coil D."/>
        </authorList>
    </citation>
    <scope>NUCLEOTIDE SEQUENCE</scope>
    <source>
        <strain evidence="1">FAIRING 10M-2.2</strain>
    </source>
</reference>
<accession>A0ACC6ABR2</accession>
<gene>
    <name evidence="1" type="ORF">M3215_18370</name>
</gene>
<keyword evidence="1" id="KW-0547">Nucleotide-binding</keyword>
<name>A0ACC6ABR2_9BACI</name>
<dbReference type="Proteomes" id="UP001202289">
    <property type="component" value="Unassembled WGS sequence"/>
</dbReference>
<evidence type="ECO:0000313" key="1">
    <source>
        <dbReference type="EMBL" id="MCM3737694.1"/>
    </source>
</evidence>
<evidence type="ECO:0000313" key="2">
    <source>
        <dbReference type="Proteomes" id="UP001202289"/>
    </source>
</evidence>
<sequence>MGISTLLLNAFIIIICILSYQVFWLDKTEKAPRNQLLISFFSSIAIVFCMTFPIHLHDGYIYDLRFIPIILVLLYGNKRSIICISIVYIAYRFYLGGNGFFSSAIIYTIITTITTILRYFLPIYFRRKKILFHTILLLISTSFFSISALMNQIEIDGKIEAVFIGFLINYVVVNAFTGLLSIYLVEGMIEEFKMKEKIQRAEKFYTASELAASIAHEVHNPLTTVYGFTQLFRENGLSKTSQDEYLKIMLMELEKVQLVINDYLSLTKPRNTIKKPLNINCIFREVTNMISPLAFSYNVEIQKDIPECLYINANPEKLKQCFTNILQNGIEAMKDGGVLQIHTQKVKDNLVIDIVDSGVGMSQTEIKRIATPFYATKEKGTGLGTMIAYSIIRELNGDIEIESTKGKGTCFSIIIPCC</sequence>
<dbReference type="EMBL" id="JAMBOP010000027">
    <property type="protein sequence ID" value="MCM3737694.1"/>
    <property type="molecule type" value="Genomic_DNA"/>
</dbReference>